<proteinExistence type="predicted"/>
<dbReference type="EMBL" id="FWXZ01000005">
    <property type="protein sequence ID" value="SMC76625.1"/>
    <property type="molecule type" value="Genomic_DNA"/>
</dbReference>
<keyword evidence="2" id="KW-1185">Reference proteome</keyword>
<comment type="caution">
    <text evidence="1">The sequence shown here is derived from an EMBL/GenBank/DDBJ whole genome shotgun (WGS) entry which is preliminary data.</text>
</comment>
<evidence type="ECO:0000313" key="2">
    <source>
        <dbReference type="Proteomes" id="UP000192328"/>
    </source>
</evidence>
<organism evidence="1 2">
    <name type="scientific">Aristaeella lactis</name>
    <dbReference type="NCBI Taxonomy" id="3046383"/>
    <lineage>
        <taxon>Bacteria</taxon>
        <taxon>Bacillati</taxon>
        <taxon>Bacillota</taxon>
        <taxon>Clostridia</taxon>
        <taxon>Eubacteriales</taxon>
        <taxon>Aristaeellaceae</taxon>
        <taxon>Aristaeella</taxon>
    </lineage>
</organism>
<dbReference type="Proteomes" id="UP000192328">
    <property type="component" value="Unassembled WGS sequence"/>
</dbReference>
<protein>
    <submittedName>
        <fullName evidence="1">Uncharacterized protein</fullName>
    </submittedName>
</protein>
<gene>
    <name evidence="1" type="ORF">SAMN06297397_2392</name>
</gene>
<sequence length="395" mass="44171">MARGNQNINDQLYRTRSRNAAETRESAEDIRRRQIRSWIILVSVVLAVVLGIHFLGRYGKGKEIGMSKLPCYSNQNVTPFRDGLVYYDGASIHHLSSAGTIRWSFPAGSDVKFAVGPAHLAIWSGTQLFLVDKDGKATYNESMESKVQFARVGERYVAVVVGEDTEPKLIVKDLKGTQVDMEDAFSSLMLLDAGFYGEQGEYLWTLALDVFGTAPNTVMNTFQVGKMNYKEVSLGECLTYKVIYENARLRVFTTQQVYTYDYQGTPESNSTMLVYGWKLIDAEVPERGRAKMLLAPTSQTSSTQLISELRVLEGMNDKRYTLPTTCVGASIYRGNIYAISSDYIYRADVNSTKFFGYQIPAPEGVSVTAFYGITDDGRMLLASGETMYSMTLPER</sequence>
<name>A0AC61PNH1_9FIRM</name>
<reference evidence="1" key="1">
    <citation type="submission" date="2017-04" db="EMBL/GenBank/DDBJ databases">
        <authorList>
            <person name="Varghese N."/>
            <person name="Submissions S."/>
        </authorList>
    </citation>
    <scope>NUCLEOTIDE SEQUENCE</scope>
    <source>
        <strain evidence="1">WTE2008</strain>
    </source>
</reference>
<accession>A0AC61PNH1</accession>
<evidence type="ECO:0000313" key="1">
    <source>
        <dbReference type="EMBL" id="SMC76625.1"/>
    </source>
</evidence>